<feature type="transmembrane region" description="Helical" evidence="1">
    <location>
        <begin position="12"/>
        <end position="33"/>
    </location>
</feature>
<evidence type="ECO:0000313" key="2">
    <source>
        <dbReference type="EMBL" id="MFM0722044.1"/>
    </source>
</evidence>
<keyword evidence="1" id="KW-0472">Membrane</keyword>
<comment type="caution">
    <text evidence="2">The sequence shown here is derived from an EMBL/GenBank/DDBJ whole genome shotgun (WGS) entry which is preliminary data.</text>
</comment>
<keyword evidence="1" id="KW-1133">Transmembrane helix</keyword>
<dbReference type="EMBL" id="JAQQCL010000094">
    <property type="protein sequence ID" value="MFM0722044.1"/>
    <property type="molecule type" value="Genomic_DNA"/>
</dbReference>
<name>A0ABW9ESD6_9BURK</name>
<evidence type="ECO:0008006" key="4">
    <source>
        <dbReference type="Google" id="ProtNLM"/>
    </source>
</evidence>
<sequence>MNTKFFTFYVAIRFISLVTERVIVFAVPVSIYVNTNNLVLSGIAYFAQWLPQVLLLPFLGSLADRRHPDRQFIALDLIRAVLSLSLPLLFLKSIF</sequence>
<feature type="transmembrane region" description="Helical" evidence="1">
    <location>
        <begin position="39"/>
        <end position="60"/>
    </location>
</feature>
<feature type="transmembrane region" description="Helical" evidence="1">
    <location>
        <begin position="72"/>
        <end position="91"/>
    </location>
</feature>
<accession>A0ABW9ESD6</accession>
<keyword evidence="1" id="KW-0812">Transmembrane</keyword>
<feature type="non-terminal residue" evidence="2">
    <location>
        <position position="95"/>
    </location>
</feature>
<reference evidence="2 3" key="1">
    <citation type="journal article" date="2024" name="Chem. Sci.">
        <title>Discovery of megapolipeptins by genome mining of a Burkholderiales bacteria collection.</title>
        <authorList>
            <person name="Paulo B.S."/>
            <person name="Recchia M.J.J."/>
            <person name="Lee S."/>
            <person name="Fergusson C.H."/>
            <person name="Romanowski S.B."/>
            <person name="Hernandez A."/>
            <person name="Krull N."/>
            <person name="Liu D.Y."/>
            <person name="Cavanagh H."/>
            <person name="Bos A."/>
            <person name="Gray C.A."/>
            <person name="Murphy B.T."/>
            <person name="Linington R.G."/>
            <person name="Eustaquio A.S."/>
        </authorList>
    </citation>
    <scope>NUCLEOTIDE SEQUENCE [LARGE SCALE GENOMIC DNA]</scope>
    <source>
        <strain evidence="2 3">RL17-350-BIC-E</strain>
    </source>
</reference>
<protein>
    <recommendedName>
        <fullName evidence="4">MFS transporter</fullName>
    </recommendedName>
</protein>
<keyword evidence="3" id="KW-1185">Reference proteome</keyword>
<gene>
    <name evidence="2" type="ORF">PQQ73_37825</name>
</gene>
<proteinExistence type="predicted"/>
<organism evidence="2 3">
    <name type="scientific">Paraburkholderia strydomiana</name>
    <dbReference type="NCBI Taxonomy" id="1245417"/>
    <lineage>
        <taxon>Bacteria</taxon>
        <taxon>Pseudomonadati</taxon>
        <taxon>Pseudomonadota</taxon>
        <taxon>Betaproteobacteria</taxon>
        <taxon>Burkholderiales</taxon>
        <taxon>Burkholderiaceae</taxon>
        <taxon>Paraburkholderia</taxon>
    </lineage>
</organism>
<evidence type="ECO:0000256" key="1">
    <source>
        <dbReference type="SAM" id="Phobius"/>
    </source>
</evidence>
<dbReference type="Proteomes" id="UP001629392">
    <property type="component" value="Unassembled WGS sequence"/>
</dbReference>
<evidence type="ECO:0000313" key="3">
    <source>
        <dbReference type="Proteomes" id="UP001629392"/>
    </source>
</evidence>